<evidence type="ECO:0000313" key="4">
    <source>
        <dbReference type="Proteomes" id="UP000184066"/>
    </source>
</evidence>
<feature type="transmembrane region" description="Helical" evidence="2">
    <location>
        <begin position="279"/>
        <end position="298"/>
    </location>
</feature>
<dbReference type="OrthoDB" id="7993201at2"/>
<organism evidence="3 4">
    <name type="scientific">Oceanicella actignis</name>
    <dbReference type="NCBI Taxonomy" id="1189325"/>
    <lineage>
        <taxon>Bacteria</taxon>
        <taxon>Pseudomonadati</taxon>
        <taxon>Pseudomonadota</taxon>
        <taxon>Alphaproteobacteria</taxon>
        <taxon>Rhodobacterales</taxon>
        <taxon>Paracoccaceae</taxon>
        <taxon>Oceanicella</taxon>
    </lineage>
</organism>
<evidence type="ECO:0000256" key="2">
    <source>
        <dbReference type="SAM" id="Phobius"/>
    </source>
</evidence>
<evidence type="ECO:0000256" key="1">
    <source>
        <dbReference type="SAM" id="MobiDB-lite"/>
    </source>
</evidence>
<dbReference type="AlphaFoldDB" id="A0A1M7TJZ4"/>
<feature type="transmembrane region" description="Helical" evidence="2">
    <location>
        <begin position="23"/>
        <end position="46"/>
    </location>
</feature>
<keyword evidence="2" id="KW-0812">Transmembrane</keyword>
<keyword evidence="4" id="KW-1185">Reference proteome</keyword>
<dbReference type="RefSeq" id="WP_072747708.1">
    <property type="nucleotide sequence ID" value="NZ_FOHL01000007.1"/>
</dbReference>
<dbReference type="EMBL" id="FRDL01000007">
    <property type="protein sequence ID" value="SHN71047.1"/>
    <property type="molecule type" value="Genomic_DNA"/>
</dbReference>
<feature type="transmembrane region" description="Helical" evidence="2">
    <location>
        <begin position="101"/>
        <end position="121"/>
    </location>
</feature>
<feature type="transmembrane region" description="Helical" evidence="2">
    <location>
        <begin position="159"/>
        <end position="177"/>
    </location>
</feature>
<feature type="transmembrane region" description="Helical" evidence="2">
    <location>
        <begin position="233"/>
        <end position="259"/>
    </location>
</feature>
<accession>A0A1M7TJZ4</accession>
<sequence length="567" mass="58706">MTDPRVPPVAARDAAPDDPPPGAAALAGLALGLGAAGALMAAALALPGQLAVQQLGGDMLHLLDGLARIRLGQIPNVDFSTPLGPLGFLPIAMWDAPPARALAFGQATAAAAIIPFILWLARTRLSVASAFWLGAAAMLFATAAAWSATAYAPTMAMHYNRWAWALFLATAPILLLTPRRGRGLDLGDGAALGLAGAALLTLKVTYLAFLAPAALMWAALWGRWRALGWAMGVGLAAAAAIFVASAGWSMALQAALGYAGDLWSAARSDVRPAPGMGPLQLATTPAGAPVTLALVAAARALQLCGLRREALMMAAASLSIVLIAWQNFGNAMMGALVAAPVLAAAAHRSRPGARFFGAPAPTAMRALALWIVATQAPTLLAFQRSLFSGWAVTEERHAALFADAGAPGIFFEDARGEIRGQIMLEPPRPRQGEAGDDDAEDADEGPRSLAGRRFNACSASRGFERLVSMAGAAIASQPALRGRTVLTADLINPVWWAAGAPPQKGAQLWAYAPLGPALETMDLLAVSTCPAAPKARNRIIDEIAAAGIPLRPALDLPHWTIFERVVP</sequence>
<gene>
    <name evidence="3" type="ORF">SAMN05216200_10780</name>
</gene>
<protein>
    <recommendedName>
        <fullName evidence="5">DUF2029 domain-containing protein</fullName>
    </recommendedName>
</protein>
<evidence type="ECO:0008006" key="5">
    <source>
        <dbReference type="Google" id="ProtNLM"/>
    </source>
</evidence>
<feature type="transmembrane region" description="Helical" evidence="2">
    <location>
        <begin position="127"/>
        <end position="147"/>
    </location>
</feature>
<reference evidence="3 4" key="1">
    <citation type="submission" date="2016-12" db="EMBL/GenBank/DDBJ databases">
        <authorList>
            <person name="Song W.-J."/>
            <person name="Kurnit D.M."/>
        </authorList>
    </citation>
    <scope>NUCLEOTIDE SEQUENCE [LARGE SCALE GENOMIC DNA]</scope>
    <source>
        <strain evidence="3 4">CGMCC 1.10808</strain>
    </source>
</reference>
<feature type="region of interest" description="Disordered" evidence="1">
    <location>
        <begin position="423"/>
        <end position="448"/>
    </location>
</feature>
<proteinExistence type="predicted"/>
<name>A0A1M7TJZ4_9RHOB</name>
<dbReference type="Proteomes" id="UP000184066">
    <property type="component" value="Unassembled WGS sequence"/>
</dbReference>
<keyword evidence="2" id="KW-0472">Membrane</keyword>
<feature type="transmembrane region" description="Helical" evidence="2">
    <location>
        <begin position="197"/>
        <end position="221"/>
    </location>
</feature>
<keyword evidence="2" id="KW-1133">Transmembrane helix</keyword>
<feature type="compositionally biased region" description="Acidic residues" evidence="1">
    <location>
        <begin position="434"/>
        <end position="443"/>
    </location>
</feature>
<evidence type="ECO:0000313" key="3">
    <source>
        <dbReference type="EMBL" id="SHN71047.1"/>
    </source>
</evidence>
<feature type="transmembrane region" description="Helical" evidence="2">
    <location>
        <begin position="331"/>
        <end position="347"/>
    </location>
</feature>